<evidence type="ECO:0000313" key="1">
    <source>
        <dbReference type="EMBL" id="UMO76193.1"/>
    </source>
</evidence>
<sequence length="101" mass="11398">MKFRPLDAYISIAKARNYANSTKGVPVPGTGRTACSGYCCHSSSGKSGVMGGSRILAHRYMDELDNGKWHRREIRRKEKALWLSEALSDIEEELYNDEPDF</sequence>
<protein>
    <submittedName>
        <fullName evidence="2">Uncharacterized protein</fullName>
    </submittedName>
</protein>
<dbReference type="Proteomes" id="UP001202581">
    <property type="component" value="Segment"/>
</dbReference>
<keyword evidence="3" id="KW-1185">Reference proteome</keyword>
<dbReference type="EMBL" id="OL829978">
    <property type="protein sequence ID" value="UMO76193.1"/>
    <property type="molecule type" value="Genomic_DNA"/>
</dbReference>
<dbReference type="KEGG" id="vg:77926975"/>
<gene>
    <name evidence="2" type="primary">257</name>
    <name evidence="1" type="synonym">2</name>
    <name evidence="1" type="ORF">SEA_TOMAS_2</name>
    <name evidence="2" type="ORF">SEA_TOMAS_257</name>
</gene>
<organism evidence="2 3">
    <name type="scientific">Streptomyces phage Tomas</name>
    <dbReference type="NCBI Taxonomy" id="2914443"/>
    <lineage>
        <taxon>Viruses</taxon>
        <taxon>Duplodnaviria</taxon>
        <taxon>Heunggongvirae</taxon>
        <taxon>Uroviricota</taxon>
        <taxon>Caudoviricetes</taxon>
        <taxon>Stanwilliamsviridae</taxon>
        <taxon>Boydwoodruffvirinae</taxon>
        <taxon>Tomasvirus</taxon>
        <taxon>Tomasvirus tomas</taxon>
    </lineage>
</organism>
<evidence type="ECO:0000313" key="3">
    <source>
        <dbReference type="Proteomes" id="UP001202581"/>
    </source>
</evidence>
<dbReference type="EMBL" id="OL829978">
    <property type="protein sequence ID" value="UMO76400.1"/>
    <property type="molecule type" value="Genomic_DNA"/>
</dbReference>
<name>A0AA49BT70_9CAUD</name>
<dbReference type="RefSeq" id="YP_010651339.1">
    <property type="nucleotide sequence ID" value="NC_070781.1"/>
</dbReference>
<proteinExistence type="predicted"/>
<dbReference type="GeneID" id="77926975"/>
<evidence type="ECO:0000313" key="2">
    <source>
        <dbReference type="EMBL" id="UMO76400.1"/>
    </source>
</evidence>
<reference evidence="2" key="1">
    <citation type="submission" date="2021-12" db="EMBL/GenBank/DDBJ databases">
        <authorList>
            <person name="Khadka S."/>
            <person name="Uribe D.A."/>
            <person name="Klipsch I.N."/>
            <person name="Rene S.R."/>
            <person name="Jimenez M.L."/>
            <person name="Saini B.K."/>
            <person name="Zugasti M."/>
            <person name="Bullon R.M."/>
            <person name="Sharp C.D."/>
            <person name="Kapinga K.O."/>
            <person name="Warner C.P."/>
            <person name="Sarinana J."/>
            <person name="Jimenez A."/>
            <person name="Layton S.R."/>
            <person name="Nayek S."/>
            <person name="Hughes L.E."/>
            <person name="Garlena R.A."/>
            <person name="Russell D.A."/>
            <person name="Jacobs-Sera D."/>
            <person name="Hatfull G.F."/>
        </authorList>
    </citation>
    <scope>NUCLEOTIDE SEQUENCE</scope>
</reference>
<accession>A0AA49BT70</accession>